<keyword evidence="2" id="KW-1185">Reference proteome</keyword>
<dbReference type="Pfam" id="PF06698">
    <property type="entry name" value="DUF1192"/>
    <property type="match status" value="1"/>
</dbReference>
<accession>A0A1G6Z7S3</accession>
<dbReference type="AlphaFoldDB" id="A0A1G6Z7S3"/>
<organism evidence="1 2">
    <name type="scientific">Rhodospira trueperi</name>
    <dbReference type="NCBI Taxonomy" id="69960"/>
    <lineage>
        <taxon>Bacteria</taxon>
        <taxon>Pseudomonadati</taxon>
        <taxon>Pseudomonadota</taxon>
        <taxon>Alphaproteobacteria</taxon>
        <taxon>Rhodospirillales</taxon>
        <taxon>Rhodospirillaceae</taxon>
        <taxon>Rhodospira</taxon>
    </lineage>
</organism>
<evidence type="ECO:0000313" key="2">
    <source>
        <dbReference type="Proteomes" id="UP000199412"/>
    </source>
</evidence>
<sequence>MPIESDDLEPRPVLAAPPNMEVMSVGDLEHYIRQLEHEIARARAMIDSKGGARAAAEEVFRKGG</sequence>
<dbReference type="InterPro" id="IPR009579">
    <property type="entry name" value="DUF1192"/>
</dbReference>
<proteinExistence type="predicted"/>
<dbReference type="Proteomes" id="UP000199412">
    <property type="component" value="Unassembled WGS sequence"/>
</dbReference>
<evidence type="ECO:0008006" key="3">
    <source>
        <dbReference type="Google" id="ProtNLM"/>
    </source>
</evidence>
<gene>
    <name evidence="1" type="ORF">SAMN05421720_102257</name>
</gene>
<dbReference type="RefSeq" id="WP_245699078.1">
    <property type="nucleotide sequence ID" value="NZ_FNAP01000002.1"/>
</dbReference>
<name>A0A1G6Z7S3_9PROT</name>
<reference evidence="1 2" key="1">
    <citation type="submission" date="2016-10" db="EMBL/GenBank/DDBJ databases">
        <authorList>
            <person name="de Groot N.N."/>
        </authorList>
    </citation>
    <scope>NUCLEOTIDE SEQUENCE [LARGE SCALE GENOMIC DNA]</scope>
    <source>
        <strain evidence="1 2">ATCC 700224</strain>
    </source>
</reference>
<evidence type="ECO:0000313" key="1">
    <source>
        <dbReference type="EMBL" id="SDD97846.1"/>
    </source>
</evidence>
<dbReference type="EMBL" id="FNAP01000002">
    <property type="protein sequence ID" value="SDD97846.1"/>
    <property type="molecule type" value="Genomic_DNA"/>
</dbReference>
<protein>
    <recommendedName>
        <fullName evidence="3">DUF1192 domain-containing protein</fullName>
    </recommendedName>
</protein>